<keyword evidence="2" id="KW-1185">Reference proteome</keyword>
<evidence type="ECO:0000313" key="1">
    <source>
        <dbReference type="EMBL" id="GFQ80934.1"/>
    </source>
</evidence>
<evidence type="ECO:0000313" key="2">
    <source>
        <dbReference type="Proteomes" id="UP000887116"/>
    </source>
</evidence>
<name>A0A8X6H6Y1_TRICU</name>
<dbReference type="AlphaFoldDB" id="A0A8X6H6Y1"/>
<dbReference type="EMBL" id="BMAO01032250">
    <property type="protein sequence ID" value="GFQ80934.1"/>
    <property type="molecule type" value="Genomic_DNA"/>
</dbReference>
<reference evidence="1" key="1">
    <citation type="submission" date="2020-07" db="EMBL/GenBank/DDBJ databases">
        <title>Multicomponent nature underlies the extraordinary mechanical properties of spider dragline silk.</title>
        <authorList>
            <person name="Kono N."/>
            <person name="Nakamura H."/>
            <person name="Mori M."/>
            <person name="Yoshida Y."/>
            <person name="Ohtoshi R."/>
            <person name="Malay A.D."/>
            <person name="Moran D.A.P."/>
            <person name="Tomita M."/>
            <person name="Numata K."/>
            <person name="Arakawa K."/>
        </authorList>
    </citation>
    <scope>NUCLEOTIDE SEQUENCE</scope>
</reference>
<protein>
    <submittedName>
        <fullName evidence="1">Uncharacterized protein</fullName>
    </submittedName>
</protein>
<sequence>MIENPLFFKRSSVVRLLSYVPGSFSPRGVSHRPCSFGLNFIPPSLYPPVAFFSSSKVCLTSTFPLNGSFGQSFCPLLSPFDTQMQVCREPSVSRRYSLEWLFWSEFCPLCRF</sequence>
<proteinExistence type="predicted"/>
<gene>
    <name evidence="1" type="ORF">TNCT_199601</name>
</gene>
<accession>A0A8X6H6Y1</accession>
<comment type="caution">
    <text evidence="1">The sequence shown here is derived from an EMBL/GenBank/DDBJ whole genome shotgun (WGS) entry which is preliminary data.</text>
</comment>
<organism evidence="1 2">
    <name type="scientific">Trichonephila clavata</name>
    <name type="common">Joro spider</name>
    <name type="synonym">Nephila clavata</name>
    <dbReference type="NCBI Taxonomy" id="2740835"/>
    <lineage>
        <taxon>Eukaryota</taxon>
        <taxon>Metazoa</taxon>
        <taxon>Ecdysozoa</taxon>
        <taxon>Arthropoda</taxon>
        <taxon>Chelicerata</taxon>
        <taxon>Arachnida</taxon>
        <taxon>Araneae</taxon>
        <taxon>Araneomorphae</taxon>
        <taxon>Entelegynae</taxon>
        <taxon>Araneoidea</taxon>
        <taxon>Nephilidae</taxon>
        <taxon>Trichonephila</taxon>
    </lineage>
</organism>
<dbReference type="Proteomes" id="UP000887116">
    <property type="component" value="Unassembled WGS sequence"/>
</dbReference>